<organism evidence="1">
    <name type="scientific">uncultured Caudovirales phage</name>
    <dbReference type="NCBI Taxonomy" id="2100421"/>
    <lineage>
        <taxon>Viruses</taxon>
        <taxon>Duplodnaviria</taxon>
        <taxon>Heunggongvirae</taxon>
        <taxon>Uroviricota</taxon>
        <taxon>Caudoviricetes</taxon>
        <taxon>Peduoviridae</taxon>
        <taxon>Maltschvirus</taxon>
        <taxon>Maltschvirus maltsch</taxon>
    </lineage>
</organism>
<sequence>MAINVSGVDYKKGEAGIILSEMIMGGKMLQGGYVGNVFTAIKDTLNITYGSSDAGLIQNYACDFADGASITFADKVLSPIKFSVMEEACIDSLEQMWQAEQMAAGMNNSDLPATVGDFIAQHVAKKASAQIDSQIFVGTGTTQVNGYYTRAKADGNAIKVTSTTITKSNVVAAIETIYDALSENAKANSDVKIFVSGKDYGFYCQALGALGIYSGLRSTDPSVIGTKLFWDERCEVVPVLGLTTGKAFASAASNLFLGTDLESDANNVSVIDMRSTTGDRKYRVRMDYKIDANYADSTAVVVLN</sequence>
<reference evidence="1" key="1">
    <citation type="submission" date="2020-04" db="EMBL/GenBank/DDBJ databases">
        <authorList>
            <person name="Chiriac C."/>
            <person name="Salcher M."/>
            <person name="Ghai R."/>
            <person name="Kavagutti S V."/>
        </authorList>
    </citation>
    <scope>NUCLEOTIDE SEQUENCE</scope>
</reference>
<dbReference type="EMBL" id="LR796618">
    <property type="protein sequence ID" value="CAB4154599.1"/>
    <property type="molecule type" value="Genomic_DNA"/>
</dbReference>
<evidence type="ECO:0000313" key="1">
    <source>
        <dbReference type="EMBL" id="CAB4154599.1"/>
    </source>
</evidence>
<protein>
    <recommendedName>
        <fullName evidence="2">Phage major capsid protein</fullName>
    </recommendedName>
</protein>
<accession>A0A6J5N655</accession>
<name>A0A6J5N655_9CAUD</name>
<dbReference type="SUPFAM" id="SSF56563">
    <property type="entry name" value="Major capsid protein gp5"/>
    <property type="match status" value="1"/>
</dbReference>
<evidence type="ECO:0008006" key="2">
    <source>
        <dbReference type="Google" id="ProtNLM"/>
    </source>
</evidence>
<gene>
    <name evidence="1" type="ORF">UFOVP648_18</name>
</gene>
<proteinExistence type="predicted"/>